<comment type="caution">
    <text evidence="1">The sequence shown here is derived from an EMBL/GenBank/DDBJ whole genome shotgun (WGS) entry which is preliminary data.</text>
</comment>
<gene>
    <name evidence="1" type="ORF">OOJ09_19200</name>
</gene>
<protein>
    <submittedName>
        <fullName evidence="1">Uncharacterized protein</fullName>
    </submittedName>
</protein>
<reference evidence="1" key="1">
    <citation type="submission" date="2022-11" db="EMBL/GenBank/DDBJ databases">
        <authorList>
            <person name="Coimbra C."/>
        </authorList>
    </citation>
    <scope>NUCLEOTIDE SEQUENCE</scope>
    <source>
        <strain evidence="1">Jales19</strain>
    </source>
</reference>
<evidence type="ECO:0000313" key="1">
    <source>
        <dbReference type="EMBL" id="MCZ8546321.1"/>
    </source>
</evidence>
<accession>A0ABT4QXL0</accession>
<proteinExistence type="predicted"/>
<keyword evidence="2" id="KW-1185">Reference proteome</keyword>
<name>A0ABT4QXL0_9HYPH</name>
<sequence length="214" mass="24226">MSGDEAYTGQWISRAGFPRWSKDQLEAVGAARLRLPTSKVEDQLKYPAHFSAEAVDRIVAAVASSKSAAVRLDRSKLRHKLDRALFWYGIFEAFSGLRGPYRTLGKRRWHKLPPAQRPLRWLLNPHGPESATEWLVGEHLAKIFARHFGMRATARQYQTVRKGGEIHPGKLSPYVVFVLAVLEEAEIRKGNSDPITVETIIAYRKKALRTKGLK</sequence>
<dbReference type="RefSeq" id="WP_269906684.1">
    <property type="nucleotide sequence ID" value="NZ_JAPFQA010000008.1"/>
</dbReference>
<dbReference type="EMBL" id="JAPFQA010000008">
    <property type="protein sequence ID" value="MCZ8546321.1"/>
    <property type="molecule type" value="Genomic_DNA"/>
</dbReference>
<dbReference type="Proteomes" id="UP001152178">
    <property type="component" value="Unassembled WGS sequence"/>
</dbReference>
<organism evidence="1 2">
    <name type="scientific">Mesorhizobium qingshengii</name>
    <dbReference type="NCBI Taxonomy" id="1165689"/>
    <lineage>
        <taxon>Bacteria</taxon>
        <taxon>Pseudomonadati</taxon>
        <taxon>Pseudomonadota</taxon>
        <taxon>Alphaproteobacteria</taxon>
        <taxon>Hyphomicrobiales</taxon>
        <taxon>Phyllobacteriaceae</taxon>
        <taxon>Mesorhizobium</taxon>
    </lineage>
</organism>
<evidence type="ECO:0000313" key="2">
    <source>
        <dbReference type="Proteomes" id="UP001152178"/>
    </source>
</evidence>